<proteinExistence type="predicted"/>
<dbReference type="Pfam" id="PF13692">
    <property type="entry name" value="Glyco_trans_1_4"/>
    <property type="match status" value="1"/>
</dbReference>
<dbReference type="PANTHER" id="PTHR46401">
    <property type="entry name" value="GLYCOSYLTRANSFERASE WBBK-RELATED"/>
    <property type="match status" value="1"/>
</dbReference>
<sequence>MFKKILVISPVPFAPQDAGNRARIYGLLVNLQKLGHEVHFLHIEQEIKDVDLMRQAWGDKFYSLPYTGGIERKRSLSQKIVRKLRCYFTGYPKYPNAIDDWYDNSVNKFLVELHDKVKFDVVITEYVFFSKFLQCFGKDVLKIIDTHDIFANRAEIYRKRGQKYYWFSTTVKEEIKGLRRADLILSIQKDEEKYFQNLIGNKVITVGHTVSLRQPRYISEVRQKILFVASNNDTNIHGINYFIHEVFPKVRIKLHDVQLLIAGNICDVIQDDEDLIKLGYVNNLNDIYDTSDIVINPILFGTGLKIKTIEALGQSKVLITTPEGAKGLERGDKKAFLIANDSEEFAEFLIETLTNLVLSRNLSNNAYSFAKNYNEELFHPLEKYLNNNISPSIEKNENNICHI</sequence>
<dbReference type="GO" id="GO:0016757">
    <property type="term" value="F:glycosyltransferase activity"/>
    <property type="evidence" value="ECO:0007669"/>
    <property type="project" value="UniProtKB-KW"/>
</dbReference>
<gene>
    <name evidence="2" type="ORF">AB0759_33510</name>
</gene>
<comment type="caution">
    <text evidence="2">The sequence shown here is derived from an EMBL/GenBank/DDBJ whole genome shotgun (WGS) entry which is preliminary data.</text>
</comment>
<evidence type="ECO:0000256" key="1">
    <source>
        <dbReference type="ARBA" id="ARBA00022679"/>
    </source>
</evidence>
<dbReference type="EC" id="2.4.-.-" evidence="2"/>
<dbReference type="PANTHER" id="PTHR46401:SF2">
    <property type="entry name" value="GLYCOSYLTRANSFERASE WBBK-RELATED"/>
    <property type="match status" value="1"/>
</dbReference>
<dbReference type="RefSeq" id="WP_038092592.1">
    <property type="nucleotide sequence ID" value="NZ_JBFQGM010000017.1"/>
</dbReference>
<evidence type="ECO:0000313" key="3">
    <source>
        <dbReference type="Proteomes" id="UP001628874"/>
    </source>
</evidence>
<dbReference type="EMBL" id="JBFQGM010000017">
    <property type="protein sequence ID" value="MFL9465525.1"/>
    <property type="molecule type" value="Genomic_DNA"/>
</dbReference>
<organism evidence="2 3">
    <name type="scientific">Scytonema tolypothrichoides VB-61278_2</name>
    <dbReference type="NCBI Taxonomy" id="3232314"/>
    <lineage>
        <taxon>Bacteria</taxon>
        <taxon>Bacillati</taxon>
        <taxon>Cyanobacteriota</taxon>
        <taxon>Cyanophyceae</taxon>
        <taxon>Nostocales</taxon>
        <taxon>Scytonemataceae</taxon>
        <taxon>Scytonema</taxon>
    </lineage>
</organism>
<dbReference type="CDD" id="cd03801">
    <property type="entry name" value="GT4_PimA-like"/>
    <property type="match status" value="1"/>
</dbReference>
<reference evidence="2 3" key="1">
    <citation type="submission" date="2024-07" db="EMBL/GenBank/DDBJ databases">
        <authorList>
            <person name="Tripathy S."/>
        </authorList>
    </citation>
    <scope>NUCLEOTIDE SEQUENCE [LARGE SCALE GENOMIC DNA]</scope>
    <source>
        <strain evidence="2 3">VB-61278_2</strain>
    </source>
</reference>
<keyword evidence="2" id="KW-0328">Glycosyltransferase</keyword>
<evidence type="ECO:0000313" key="2">
    <source>
        <dbReference type="EMBL" id="MFL9465525.1"/>
    </source>
</evidence>
<accession>A0ABW8WX52</accession>
<keyword evidence="3" id="KW-1185">Reference proteome</keyword>
<keyword evidence="1 2" id="KW-0808">Transferase</keyword>
<dbReference type="Proteomes" id="UP001628874">
    <property type="component" value="Unassembled WGS sequence"/>
</dbReference>
<protein>
    <submittedName>
        <fullName evidence="2">Glycosyltransferase family 4 protein</fullName>
        <ecNumber evidence="2">2.4.-.-</ecNumber>
    </submittedName>
</protein>
<dbReference type="SUPFAM" id="SSF53756">
    <property type="entry name" value="UDP-Glycosyltransferase/glycogen phosphorylase"/>
    <property type="match status" value="1"/>
</dbReference>
<dbReference type="Gene3D" id="3.40.50.2000">
    <property type="entry name" value="Glycogen Phosphorylase B"/>
    <property type="match status" value="2"/>
</dbReference>
<name>A0ABW8WX52_9CYAN</name>